<evidence type="ECO:0000313" key="2">
    <source>
        <dbReference type="EMBL" id="MBL0393619.1"/>
    </source>
</evidence>
<organism evidence="2 3">
    <name type="scientific">Ramlibacter monticola</name>
    <dbReference type="NCBI Taxonomy" id="1926872"/>
    <lineage>
        <taxon>Bacteria</taxon>
        <taxon>Pseudomonadati</taxon>
        <taxon>Pseudomonadota</taxon>
        <taxon>Betaproteobacteria</taxon>
        <taxon>Burkholderiales</taxon>
        <taxon>Comamonadaceae</taxon>
        <taxon>Ramlibacter</taxon>
    </lineage>
</organism>
<evidence type="ECO:0000256" key="1">
    <source>
        <dbReference type="SAM" id="SignalP"/>
    </source>
</evidence>
<gene>
    <name evidence="2" type="ORF">JJ685_20955</name>
</gene>
<keyword evidence="3" id="KW-1185">Reference proteome</keyword>
<protein>
    <submittedName>
        <fullName evidence="2">Uncharacterized protein</fullName>
    </submittedName>
</protein>
<evidence type="ECO:0000313" key="3">
    <source>
        <dbReference type="Proteomes" id="UP000599109"/>
    </source>
</evidence>
<feature type="chain" id="PRO_5037713548" evidence="1">
    <location>
        <begin position="29"/>
        <end position="65"/>
    </location>
</feature>
<accession>A0A937CVD8</accession>
<feature type="signal peptide" evidence="1">
    <location>
        <begin position="1"/>
        <end position="28"/>
    </location>
</feature>
<dbReference type="RefSeq" id="WP_201676295.1">
    <property type="nucleotide sequence ID" value="NZ_JAEQNE010000006.1"/>
</dbReference>
<proteinExistence type="predicted"/>
<keyword evidence="1" id="KW-0732">Signal</keyword>
<reference evidence="2 3" key="1">
    <citation type="journal article" date="2017" name="Int. J. Syst. Evol. Microbiol.">
        <title>Ramlibacter monticola sp. nov., isolated from forest soil.</title>
        <authorList>
            <person name="Chaudhary D.K."/>
            <person name="Kim J."/>
        </authorList>
    </citation>
    <scope>NUCLEOTIDE SEQUENCE [LARGE SCALE GENOMIC DNA]</scope>
    <source>
        <strain evidence="2 3">KACC 19175</strain>
    </source>
</reference>
<sequence>MTNFLRGWLRLWLLFVFASGPAAALAQADPLPSWNDGAVKQGIVGFLRAATMADGSYFPPPLLGV</sequence>
<dbReference type="Proteomes" id="UP000599109">
    <property type="component" value="Unassembled WGS sequence"/>
</dbReference>
<dbReference type="EMBL" id="JAEQNE010000006">
    <property type="protein sequence ID" value="MBL0393619.1"/>
    <property type="molecule type" value="Genomic_DNA"/>
</dbReference>
<name>A0A937CVD8_9BURK</name>
<dbReference type="AlphaFoldDB" id="A0A937CVD8"/>
<comment type="caution">
    <text evidence="2">The sequence shown here is derived from an EMBL/GenBank/DDBJ whole genome shotgun (WGS) entry which is preliminary data.</text>
</comment>